<comment type="caution">
    <text evidence="2">The sequence shown here is derived from an EMBL/GenBank/DDBJ whole genome shotgun (WGS) entry which is preliminary data.</text>
</comment>
<keyword evidence="1" id="KW-0812">Transmembrane</keyword>
<organism evidence="2 3">
    <name type="scientific">Photobacterium rosenbergii</name>
    <dbReference type="NCBI Taxonomy" id="294936"/>
    <lineage>
        <taxon>Bacteria</taxon>
        <taxon>Pseudomonadati</taxon>
        <taxon>Pseudomonadota</taxon>
        <taxon>Gammaproteobacteria</taxon>
        <taxon>Vibrionales</taxon>
        <taxon>Vibrionaceae</taxon>
        <taxon>Photobacterium</taxon>
    </lineage>
</organism>
<keyword evidence="1" id="KW-1133">Transmembrane helix</keyword>
<feature type="transmembrane region" description="Helical" evidence="1">
    <location>
        <begin position="6"/>
        <end position="24"/>
    </location>
</feature>
<protein>
    <submittedName>
        <fullName evidence="2">Uncharacterized protein</fullName>
    </submittedName>
</protein>
<reference evidence="2 3" key="1">
    <citation type="submission" date="2018-03" db="EMBL/GenBank/DDBJ databases">
        <title>Whole genome sequencing of Histamine producing bacteria.</title>
        <authorList>
            <person name="Butler K."/>
        </authorList>
    </citation>
    <scope>NUCLEOTIDE SEQUENCE [LARGE SCALE GENOMIC DNA]</scope>
    <source>
        <strain evidence="2 3">DSM 19138</strain>
    </source>
</reference>
<dbReference type="AlphaFoldDB" id="A0A2T3N6S0"/>
<evidence type="ECO:0000313" key="2">
    <source>
        <dbReference type="EMBL" id="PSW08517.1"/>
    </source>
</evidence>
<proteinExistence type="predicted"/>
<keyword evidence="1" id="KW-0472">Membrane</keyword>
<accession>A0A2T3N6S0</accession>
<evidence type="ECO:0000256" key="1">
    <source>
        <dbReference type="SAM" id="Phobius"/>
    </source>
</evidence>
<name>A0A2T3N6S0_9GAMM</name>
<evidence type="ECO:0000313" key="3">
    <source>
        <dbReference type="Proteomes" id="UP000241346"/>
    </source>
</evidence>
<dbReference type="EMBL" id="PYMB01000020">
    <property type="protein sequence ID" value="PSW08517.1"/>
    <property type="molecule type" value="Genomic_DNA"/>
</dbReference>
<sequence length="84" mass="9825">MLGLMIGIIILTNTAVLSAVFFLSKRYRKVRRQYEAVHYKLIQLNQELDIARFTIRKLVDREIEHDEVSSNVRCQPTDYGKKAV</sequence>
<gene>
    <name evidence="2" type="ORF">C9J01_23105</name>
</gene>
<dbReference type="Proteomes" id="UP000241346">
    <property type="component" value="Unassembled WGS sequence"/>
</dbReference>
<dbReference type="RefSeq" id="WP_107300491.1">
    <property type="nucleotide sequence ID" value="NZ_PYMB01000020.1"/>
</dbReference>